<protein>
    <recommendedName>
        <fullName evidence="5">DUF1049 domain-containing protein</fullName>
    </recommendedName>
</protein>
<sequence>MAKQQRPAPKNKPITANPLFPAVVALWFGALFGLSSLAVRVSVIESLVMASGIDLIVPAAAPPLGITARILMALLLAAVGALIGAMIARRLARPSPEVRERKRNVHGQDAPQQSVRVRDSHPDAPARRPISAHEELGEGGAVGAAATPGLLAGRRRALTVEADQGHFVPPEFARLPGGDPQILDLAGAEIEPVRAEPALTAAPLAAPQHAAAPITEDATDLNAYSDSPASSSEDAAPAPAPSPFQPQFAAVTDEPQEEIAVIDHGLEGRQVFGMTPVEPQDPSTRQIFGESGPGDGPSIDPVSAHGIPKSVFDRPAADPLFAKRSEPLPQLPAAADRAPAAITVAIAPLAPETTEPLSPVADLDMTALALRLQESLRRRRAARAAAQTEAVVAHEPQPVLARFAPAVEAGASSAAQPARIPAELPPAMRPLSFDDFDDEDDDGEALAGLVPPRHIALPQTEAALSPAEPSPPPSRDADTQIEEEAEDGAETDDTAYASLLGVSAPAMRPTFVRIDEPEAATDHYEPVVIFPGQIPSAPSEVAPVISPVAEEHAAFRRFDAPASAGQGQPIAGNTAAPMLDADEAERSLRAALANLQRISGAA</sequence>
<evidence type="ECO:0008006" key="5">
    <source>
        <dbReference type="Google" id="ProtNLM"/>
    </source>
</evidence>
<feature type="compositionally biased region" description="Basic and acidic residues" evidence="1">
    <location>
        <begin position="116"/>
        <end position="127"/>
    </location>
</feature>
<comment type="caution">
    <text evidence="3">The sequence shown here is derived from an EMBL/GenBank/DDBJ whole genome shotgun (WGS) entry which is preliminary data.</text>
</comment>
<organism evidence="3 4">
    <name type="scientific">Novosphingobium aquiterrae</name>
    <dbReference type="NCBI Taxonomy" id="624388"/>
    <lineage>
        <taxon>Bacteria</taxon>
        <taxon>Pseudomonadati</taxon>
        <taxon>Pseudomonadota</taxon>
        <taxon>Alphaproteobacteria</taxon>
        <taxon>Sphingomonadales</taxon>
        <taxon>Sphingomonadaceae</taxon>
        <taxon>Novosphingobium</taxon>
    </lineage>
</organism>
<feature type="compositionally biased region" description="Acidic residues" evidence="1">
    <location>
        <begin position="479"/>
        <end position="492"/>
    </location>
</feature>
<feature type="region of interest" description="Disordered" evidence="1">
    <location>
        <begin position="413"/>
        <end position="446"/>
    </location>
</feature>
<keyword evidence="2" id="KW-0812">Transmembrane</keyword>
<feature type="compositionally biased region" description="Acidic residues" evidence="1">
    <location>
        <begin position="434"/>
        <end position="444"/>
    </location>
</feature>
<evidence type="ECO:0000256" key="1">
    <source>
        <dbReference type="SAM" id="MobiDB-lite"/>
    </source>
</evidence>
<proteinExistence type="predicted"/>
<name>A0ABV6PJL6_9SPHN</name>
<feature type="transmembrane region" description="Helical" evidence="2">
    <location>
        <begin position="70"/>
        <end position="92"/>
    </location>
</feature>
<feature type="transmembrane region" description="Helical" evidence="2">
    <location>
        <begin position="20"/>
        <end position="39"/>
    </location>
</feature>
<feature type="compositionally biased region" description="Low complexity" evidence="1">
    <location>
        <begin position="225"/>
        <end position="237"/>
    </location>
</feature>
<reference evidence="3 4" key="1">
    <citation type="submission" date="2024-09" db="EMBL/GenBank/DDBJ databases">
        <authorList>
            <person name="Sun Q."/>
            <person name="Mori K."/>
        </authorList>
    </citation>
    <scope>NUCLEOTIDE SEQUENCE [LARGE SCALE GENOMIC DNA]</scope>
    <source>
        <strain evidence="3 4">NCAIM B.02537</strain>
    </source>
</reference>
<accession>A0ABV6PJL6</accession>
<gene>
    <name evidence="3" type="ORF">ACFFF7_11440</name>
</gene>
<keyword evidence="4" id="KW-1185">Reference proteome</keyword>
<evidence type="ECO:0000313" key="3">
    <source>
        <dbReference type="EMBL" id="MFC0590029.1"/>
    </source>
</evidence>
<feature type="region of interest" description="Disordered" evidence="1">
    <location>
        <begin position="217"/>
        <end position="247"/>
    </location>
</feature>
<dbReference type="Proteomes" id="UP001589943">
    <property type="component" value="Unassembled WGS sequence"/>
</dbReference>
<keyword evidence="2" id="KW-1133">Transmembrane helix</keyword>
<dbReference type="EMBL" id="JBHLTL010000006">
    <property type="protein sequence ID" value="MFC0590029.1"/>
    <property type="molecule type" value="Genomic_DNA"/>
</dbReference>
<evidence type="ECO:0000256" key="2">
    <source>
        <dbReference type="SAM" id="Phobius"/>
    </source>
</evidence>
<feature type="region of interest" description="Disordered" evidence="1">
    <location>
        <begin position="95"/>
        <end position="127"/>
    </location>
</feature>
<dbReference type="RefSeq" id="WP_379481482.1">
    <property type="nucleotide sequence ID" value="NZ_JBHLTL010000006.1"/>
</dbReference>
<keyword evidence="2" id="KW-0472">Membrane</keyword>
<evidence type="ECO:0000313" key="4">
    <source>
        <dbReference type="Proteomes" id="UP001589943"/>
    </source>
</evidence>
<feature type="region of interest" description="Disordered" evidence="1">
    <location>
        <begin position="462"/>
        <end position="492"/>
    </location>
</feature>